<protein>
    <recommendedName>
        <fullName evidence="3">RiboL-PSP-HEPN domain-containing protein</fullName>
    </recommendedName>
</protein>
<reference evidence="1 2" key="1">
    <citation type="submission" date="2019-03" db="EMBL/GenBank/DDBJ databases">
        <title>New insights into Acidothiobacillus thiooxidans sulfur metabolism through coupled gene expression, solution geochemistry, microscopy and spectroscopy analyses.</title>
        <authorList>
            <person name="Camacho D."/>
            <person name="Frazao R."/>
            <person name="Fouillen A."/>
            <person name="Nanci A."/>
            <person name="Lang B.F."/>
            <person name="Apte S.C."/>
            <person name="Baron C."/>
            <person name="Warren L.A."/>
        </authorList>
    </citation>
    <scope>NUCLEOTIDE SEQUENCE [LARGE SCALE GENOMIC DNA]</scope>
    <source>
        <strain evidence="1 2">ATCC 19377</strain>
    </source>
</reference>
<accession>A0A543Q1H2</accession>
<evidence type="ECO:0008006" key="3">
    <source>
        <dbReference type="Google" id="ProtNLM"/>
    </source>
</evidence>
<dbReference type="Proteomes" id="UP000315403">
    <property type="component" value="Unassembled WGS sequence"/>
</dbReference>
<sequence length="199" mass="22392">MKLDAYLELSKGWLIDHTSVYDLARSTERAMQHDYVVPKNPTWDDGPCLGSWNGTERIQAAVPLSIKTSLEAGKAAELAMGSNYAGHPTGKIPISFLDGSSPRVGAVIARAGIVVQFELWKDYARLVSYPFNKKQMKGWTFLDKREEPNLEYAINRRNELTHEPMPANDPNMRELVEFCSKLHWLAKMAASYMANKSSN</sequence>
<organism evidence="1 2">
    <name type="scientific">Acidithiobacillus thiooxidans ATCC 19377</name>
    <dbReference type="NCBI Taxonomy" id="637390"/>
    <lineage>
        <taxon>Bacteria</taxon>
        <taxon>Pseudomonadati</taxon>
        <taxon>Pseudomonadota</taxon>
        <taxon>Acidithiobacillia</taxon>
        <taxon>Acidithiobacillales</taxon>
        <taxon>Acidithiobacillaceae</taxon>
        <taxon>Acidithiobacillus</taxon>
    </lineage>
</organism>
<gene>
    <name evidence="1" type="ORF">DLNHIDIE_00019</name>
</gene>
<evidence type="ECO:0000313" key="2">
    <source>
        <dbReference type="Proteomes" id="UP000315403"/>
    </source>
</evidence>
<dbReference type="EMBL" id="SZUV01000001">
    <property type="protein sequence ID" value="TQN50182.1"/>
    <property type="molecule type" value="Genomic_DNA"/>
</dbReference>
<comment type="caution">
    <text evidence="1">The sequence shown here is derived from an EMBL/GenBank/DDBJ whole genome shotgun (WGS) entry which is preliminary data.</text>
</comment>
<proteinExistence type="predicted"/>
<name>A0A543Q1H2_ACITH</name>
<dbReference type="AlphaFoldDB" id="A0A543Q1H2"/>
<evidence type="ECO:0000313" key="1">
    <source>
        <dbReference type="EMBL" id="TQN50182.1"/>
    </source>
</evidence>
<dbReference type="RefSeq" id="WP_158627725.1">
    <property type="nucleotide sequence ID" value="NZ_SZUV01000001.1"/>
</dbReference>